<proteinExistence type="inferred from homology"/>
<name>A0ABS8G3I1_9ALTE</name>
<dbReference type="SUPFAM" id="SSF58104">
    <property type="entry name" value="Methyl-accepting chemotaxis protein (MCP) signaling domain"/>
    <property type="match status" value="1"/>
</dbReference>
<dbReference type="PRINTS" id="PR00260">
    <property type="entry name" value="CHEMTRNSDUCR"/>
</dbReference>
<dbReference type="Proteomes" id="UP001520878">
    <property type="component" value="Unassembled WGS sequence"/>
</dbReference>
<keyword evidence="9" id="KW-1185">Reference proteome</keyword>
<feature type="transmembrane region" description="Helical" evidence="6">
    <location>
        <begin position="6"/>
        <end position="27"/>
    </location>
</feature>
<dbReference type="InterPro" id="IPR004089">
    <property type="entry name" value="MCPsignal_dom"/>
</dbReference>
<protein>
    <submittedName>
        <fullName evidence="8">Methyl-accepting chemotaxis protein</fullName>
    </submittedName>
</protein>
<keyword evidence="6" id="KW-0812">Transmembrane</keyword>
<accession>A0ABS8G3I1</accession>
<gene>
    <name evidence="8" type="ORF">LJ739_02125</name>
</gene>
<keyword evidence="2 4" id="KW-0807">Transducer</keyword>
<feature type="transmembrane region" description="Helical" evidence="6">
    <location>
        <begin position="140"/>
        <end position="159"/>
    </location>
</feature>
<dbReference type="PANTHER" id="PTHR32089:SF112">
    <property type="entry name" value="LYSOZYME-LIKE PROTEIN-RELATED"/>
    <property type="match status" value="1"/>
</dbReference>
<evidence type="ECO:0000256" key="5">
    <source>
        <dbReference type="SAM" id="MobiDB-lite"/>
    </source>
</evidence>
<comment type="caution">
    <text evidence="8">The sequence shown here is derived from an EMBL/GenBank/DDBJ whole genome shotgun (WGS) entry which is preliminary data.</text>
</comment>
<evidence type="ECO:0000313" key="8">
    <source>
        <dbReference type="EMBL" id="MCC2615038.1"/>
    </source>
</evidence>
<reference evidence="8 9" key="1">
    <citation type="submission" date="2021-10" db="EMBL/GenBank/DDBJ databases">
        <title>Draft genome of Aestuariibacter halophilus JC2043.</title>
        <authorList>
            <person name="Emsley S.A."/>
            <person name="Pfannmuller K.M."/>
            <person name="Ushijima B."/>
            <person name="Saw J.H."/>
            <person name="Videau P."/>
        </authorList>
    </citation>
    <scope>NUCLEOTIDE SEQUENCE [LARGE SCALE GENOMIC DNA]</scope>
    <source>
        <strain evidence="8 9">JC2043</strain>
    </source>
</reference>
<feature type="domain" description="Methyl-accepting transducer" evidence="7">
    <location>
        <begin position="218"/>
        <end position="454"/>
    </location>
</feature>
<dbReference type="InterPro" id="IPR004090">
    <property type="entry name" value="Chemotax_Me-accpt_rcpt"/>
</dbReference>
<evidence type="ECO:0000256" key="3">
    <source>
        <dbReference type="ARBA" id="ARBA00029447"/>
    </source>
</evidence>
<dbReference type="SMART" id="SM00283">
    <property type="entry name" value="MA"/>
    <property type="match status" value="1"/>
</dbReference>
<feature type="region of interest" description="Disordered" evidence="5">
    <location>
        <begin position="455"/>
        <end position="474"/>
    </location>
</feature>
<feature type="transmembrane region" description="Helical" evidence="6">
    <location>
        <begin position="101"/>
        <end position="120"/>
    </location>
</feature>
<evidence type="ECO:0000256" key="4">
    <source>
        <dbReference type="PROSITE-ProRule" id="PRU00284"/>
    </source>
</evidence>
<feature type="transmembrane region" description="Helical" evidence="6">
    <location>
        <begin position="70"/>
        <end position="94"/>
    </location>
</feature>
<evidence type="ECO:0000256" key="2">
    <source>
        <dbReference type="ARBA" id="ARBA00023224"/>
    </source>
</evidence>
<feature type="transmembrane region" description="Helical" evidence="6">
    <location>
        <begin position="39"/>
        <end position="58"/>
    </location>
</feature>
<feature type="compositionally biased region" description="Basic and acidic residues" evidence="5">
    <location>
        <begin position="458"/>
        <end position="473"/>
    </location>
</feature>
<dbReference type="EMBL" id="JAJEWP010000001">
    <property type="protein sequence ID" value="MCC2615038.1"/>
    <property type="molecule type" value="Genomic_DNA"/>
</dbReference>
<keyword evidence="6" id="KW-1133">Transmembrane helix</keyword>
<evidence type="ECO:0000256" key="1">
    <source>
        <dbReference type="ARBA" id="ARBA00004370"/>
    </source>
</evidence>
<dbReference type="CDD" id="cd11386">
    <property type="entry name" value="MCP_signal"/>
    <property type="match status" value="1"/>
</dbReference>
<dbReference type="RefSeq" id="WP_229156951.1">
    <property type="nucleotide sequence ID" value="NZ_JAJEWP010000001.1"/>
</dbReference>
<keyword evidence="6" id="KW-0472">Membrane</keyword>
<evidence type="ECO:0000259" key="7">
    <source>
        <dbReference type="PROSITE" id="PS50111"/>
    </source>
</evidence>
<dbReference type="Pfam" id="PF00015">
    <property type="entry name" value="MCPsignal"/>
    <property type="match status" value="1"/>
</dbReference>
<organism evidence="8 9">
    <name type="scientific">Fluctibacter halophilus</name>
    <dbReference type="NCBI Taxonomy" id="226011"/>
    <lineage>
        <taxon>Bacteria</taxon>
        <taxon>Pseudomonadati</taxon>
        <taxon>Pseudomonadota</taxon>
        <taxon>Gammaproteobacteria</taxon>
        <taxon>Alteromonadales</taxon>
        <taxon>Alteromonadaceae</taxon>
        <taxon>Fluctibacter</taxon>
    </lineage>
</organism>
<comment type="subcellular location">
    <subcellularLocation>
        <location evidence="1">Membrane</location>
    </subcellularLocation>
</comment>
<comment type="similarity">
    <text evidence="3">Belongs to the methyl-accepting chemotaxis (MCP) protein family.</text>
</comment>
<sequence length="491" mass="53046">MTDSNAFKLVFVVSVLLTIESMILAMVNGQWLQPVGMSILLMLATGLCAFGVLSGVVAKHLCAATLMLYAALHINMAFGLTEFHFEIFVLMSFLIVFRQAYVILTAAVTIATHHVIFFLMQRADLNVWVFEDGHLSIQVLMIHALFVVFEAAFLMFISVRMRQQQRVNDWLMDATGNIDLGDKLDLTVACKDDKHPILSSFNGSIERICHAANAMKSVSSSTLNSSNRIDDLMNNLMSVIGEVMERIQHIAVASEQFSKSIEDVNKNTSANAEDIADANALVAGGQSIIADNQQASIELGQSVEAAKGAVSDLVVSTEKISSALQMIESISEQTNLLALNAAIEAARAGEHGRGFAVVADEVRALSVRTQSSTEEIRSIIDTVGNNSEIANAALGRCGELSEQVSSHARQVDASFNEIATRFSQIETRAASIATAFEEQSQVSRALSVAANTLTSMAEKQRQTGEDTRGESSKLSRVAAELASLSETFITA</sequence>
<evidence type="ECO:0000313" key="9">
    <source>
        <dbReference type="Proteomes" id="UP001520878"/>
    </source>
</evidence>
<dbReference type="Gene3D" id="1.10.287.950">
    <property type="entry name" value="Methyl-accepting chemotaxis protein"/>
    <property type="match status" value="1"/>
</dbReference>
<evidence type="ECO:0000256" key="6">
    <source>
        <dbReference type="SAM" id="Phobius"/>
    </source>
</evidence>
<dbReference type="PANTHER" id="PTHR32089">
    <property type="entry name" value="METHYL-ACCEPTING CHEMOTAXIS PROTEIN MCPB"/>
    <property type="match status" value="1"/>
</dbReference>
<dbReference type="PROSITE" id="PS50111">
    <property type="entry name" value="CHEMOTAXIS_TRANSDUC_2"/>
    <property type="match status" value="1"/>
</dbReference>